<evidence type="ECO:0000259" key="7">
    <source>
        <dbReference type="Pfam" id="PF01292"/>
    </source>
</evidence>
<feature type="transmembrane region" description="Helical" evidence="6">
    <location>
        <begin position="175"/>
        <end position="202"/>
    </location>
</feature>
<dbReference type="InterPro" id="IPR016174">
    <property type="entry name" value="Di-haem_cyt_TM"/>
</dbReference>
<dbReference type="Proteomes" id="UP000323886">
    <property type="component" value="Unassembled WGS sequence"/>
</dbReference>
<feature type="transmembrane region" description="Helical" evidence="6">
    <location>
        <begin position="279"/>
        <end position="298"/>
    </location>
</feature>
<dbReference type="Gene3D" id="1.20.950.20">
    <property type="entry name" value="Transmembrane di-heme cytochromes, Chain C"/>
    <property type="match status" value="1"/>
</dbReference>
<feature type="domain" description="Cytochrome b561 bacterial/Ni-hydrogenase" evidence="7">
    <location>
        <begin position="162"/>
        <end position="259"/>
    </location>
</feature>
<sequence>MLPATPGQHRRGEPTMTRHVRPQEACALAAEMPAPQAGEVVVWDRAVRLFHWLLAAAVFAALATGLVAPRPWLDAHVVLGTAAAVLVVFRLVWGVLGPTYARFASFPPDPRAALAHAGGMLRGRTIHDAVSGRSLRDPGNELAENPGPEGGFSASGMRFSGLISRNPHFIGHNPLGAMMVATLLVVIVALTVTGVVMLGGLAKEGPLAAATSFAAGASARDIHAALGWLILALAVLHIAGVLIEGRREGQSLVWGMVTGRKAAMPGAVTAPERAARPRLAAAILATLAVVLVPAIVMASRQPAAGVPTAPLDPLYVHECGACHSPHHPSIAPSATWAGIVEHLTAHFEEDASLSEADTARLAAYLADNSAERFDTKAANLLRTPSADAPLRITATAGWTRLHRGVPANVFTTRAVGGALNCSACHADAETGHFAARAIALPKETH</sequence>
<dbReference type="SUPFAM" id="SSF48695">
    <property type="entry name" value="Multiheme cytochromes"/>
    <property type="match status" value="1"/>
</dbReference>
<dbReference type="InterPro" id="IPR036280">
    <property type="entry name" value="Multihaem_cyt_sf"/>
</dbReference>
<organism evidence="8 9">
    <name type="scientific">Blastochloris sulfoviridis</name>
    <dbReference type="NCBI Taxonomy" id="50712"/>
    <lineage>
        <taxon>Bacteria</taxon>
        <taxon>Pseudomonadati</taxon>
        <taxon>Pseudomonadota</taxon>
        <taxon>Alphaproteobacteria</taxon>
        <taxon>Hyphomicrobiales</taxon>
        <taxon>Blastochloridaceae</taxon>
        <taxon>Blastochloris</taxon>
    </lineage>
</organism>
<dbReference type="AlphaFoldDB" id="A0A5M6HK96"/>
<dbReference type="InterPro" id="IPR051542">
    <property type="entry name" value="Hydrogenase_cytochrome"/>
</dbReference>
<evidence type="ECO:0000256" key="2">
    <source>
        <dbReference type="ARBA" id="ARBA00022475"/>
    </source>
</evidence>
<evidence type="ECO:0000313" key="8">
    <source>
        <dbReference type="EMBL" id="KAA5596247.1"/>
    </source>
</evidence>
<dbReference type="InterPro" id="IPR011577">
    <property type="entry name" value="Cyt_b561_bac/Ni-Hgenase"/>
</dbReference>
<comment type="caution">
    <text evidence="8">The sequence shown here is derived from an EMBL/GenBank/DDBJ whole genome shotgun (WGS) entry which is preliminary data.</text>
</comment>
<evidence type="ECO:0000256" key="3">
    <source>
        <dbReference type="ARBA" id="ARBA00022692"/>
    </source>
</evidence>
<evidence type="ECO:0000313" key="9">
    <source>
        <dbReference type="Proteomes" id="UP000323886"/>
    </source>
</evidence>
<dbReference type="Pfam" id="PF01292">
    <property type="entry name" value="Ni_hydr_CYTB"/>
    <property type="match status" value="2"/>
</dbReference>
<feature type="domain" description="Cytochrome b561 bacterial/Ni-hydrogenase" evidence="7">
    <location>
        <begin position="42"/>
        <end position="124"/>
    </location>
</feature>
<reference evidence="8 9" key="1">
    <citation type="submission" date="2019-09" db="EMBL/GenBank/DDBJ databases">
        <title>Draft Whole-Genome sequence of Blastochloris sulfoviridis DSM 729.</title>
        <authorList>
            <person name="Meyer T.E."/>
            <person name="Kyndt J.A."/>
        </authorList>
    </citation>
    <scope>NUCLEOTIDE SEQUENCE [LARGE SCALE GENOMIC DNA]</scope>
    <source>
        <strain evidence="8 9">DSM 729</strain>
    </source>
</reference>
<dbReference type="PANTHER" id="PTHR30485:SF2">
    <property type="entry name" value="BLL0597 PROTEIN"/>
    <property type="match status" value="1"/>
</dbReference>
<dbReference type="SUPFAM" id="SSF81342">
    <property type="entry name" value="Transmembrane di-heme cytochromes"/>
    <property type="match status" value="2"/>
</dbReference>
<dbReference type="InterPro" id="IPR018588">
    <property type="entry name" value="Dihaem_cytochrome-c"/>
</dbReference>
<feature type="transmembrane region" description="Helical" evidence="6">
    <location>
        <begin position="222"/>
        <end position="243"/>
    </location>
</feature>
<dbReference type="GO" id="GO:0009055">
    <property type="term" value="F:electron transfer activity"/>
    <property type="evidence" value="ECO:0007669"/>
    <property type="project" value="InterPro"/>
</dbReference>
<dbReference type="Pfam" id="PF09626">
    <property type="entry name" value="DHC"/>
    <property type="match status" value="1"/>
</dbReference>
<keyword evidence="4 6" id="KW-1133">Transmembrane helix</keyword>
<keyword evidence="9" id="KW-1185">Reference proteome</keyword>
<dbReference type="GO" id="GO:0005886">
    <property type="term" value="C:plasma membrane"/>
    <property type="evidence" value="ECO:0007669"/>
    <property type="project" value="UniProtKB-SubCell"/>
</dbReference>
<proteinExistence type="predicted"/>
<keyword evidence="3 6" id="KW-0812">Transmembrane</keyword>
<gene>
    <name evidence="8" type="ORF">F1193_15860</name>
</gene>
<evidence type="ECO:0000256" key="1">
    <source>
        <dbReference type="ARBA" id="ARBA00004651"/>
    </source>
</evidence>
<name>A0A5M6HK96_9HYPH</name>
<feature type="transmembrane region" description="Helical" evidence="6">
    <location>
        <begin position="75"/>
        <end position="96"/>
    </location>
</feature>
<dbReference type="EMBL" id="VWPL01000045">
    <property type="protein sequence ID" value="KAA5596247.1"/>
    <property type="molecule type" value="Genomic_DNA"/>
</dbReference>
<keyword evidence="2" id="KW-1003">Cell membrane</keyword>
<keyword evidence="5 6" id="KW-0472">Membrane</keyword>
<evidence type="ECO:0000256" key="5">
    <source>
        <dbReference type="ARBA" id="ARBA00023136"/>
    </source>
</evidence>
<evidence type="ECO:0000256" key="6">
    <source>
        <dbReference type="SAM" id="Phobius"/>
    </source>
</evidence>
<comment type="subcellular location">
    <subcellularLocation>
        <location evidence="1">Cell membrane</location>
        <topology evidence="1">Multi-pass membrane protein</topology>
    </subcellularLocation>
</comment>
<feature type="transmembrane region" description="Helical" evidence="6">
    <location>
        <begin position="49"/>
        <end position="69"/>
    </location>
</feature>
<dbReference type="GO" id="GO:0020037">
    <property type="term" value="F:heme binding"/>
    <property type="evidence" value="ECO:0007669"/>
    <property type="project" value="TreeGrafter"/>
</dbReference>
<protein>
    <submittedName>
        <fullName evidence="8">DUF4405 domain-containing protein</fullName>
    </submittedName>
</protein>
<dbReference type="GO" id="GO:0022904">
    <property type="term" value="P:respiratory electron transport chain"/>
    <property type="evidence" value="ECO:0007669"/>
    <property type="project" value="InterPro"/>
</dbReference>
<accession>A0A5M6HK96</accession>
<dbReference type="OrthoDB" id="196472at2"/>
<dbReference type="PANTHER" id="PTHR30485">
    <property type="entry name" value="NI/FE-HYDROGENASE 1 B-TYPE CYTOCHROME SUBUNIT"/>
    <property type="match status" value="1"/>
</dbReference>
<evidence type="ECO:0000256" key="4">
    <source>
        <dbReference type="ARBA" id="ARBA00022989"/>
    </source>
</evidence>